<dbReference type="STRING" id="1076935.U4LR35"/>
<reference evidence="1 2" key="1">
    <citation type="journal article" date="2013" name="PLoS Genet.">
        <title>The genome and development-dependent transcriptomes of Pyronema confluens: a window into fungal evolution.</title>
        <authorList>
            <person name="Traeger S."/>
            <person name="Altegoer F."/>
            <person name="Freitag M."/>
            <person name="Gabaldon T."/>
            <person name="Kempken F."/>
            <person name="Kumar A."/>
            <person name="Marcet-Houben M."/>
            <person name="Poggeler S."/>
            <person name="Stajich J.E."/>
            <person name="Nowrousian M."/>
        </authorList>
    </citation>
    <scope>NUCLEOTIDE SEQUENCE [LARGE SCALE GENOMIC DNA]</scope>
    <source>
        <strain evidence="2">CBS 100304</strain>
        <tissue evidence="1">Vegetative mycelium</tissue>
    </source>
</reference>
<dbReference type="Proteomes" id="UP000018144">
    <property type="component" value="Unassembled WGS sequence"/>
</dbReference>
<proteinExistence type="predicted"/>
<keyword evidence="2" id="KW-1185">Reference proteome</keyword>
<sequence length="372" mass="38991">MLLILAILFKISTPYFPQRKFSLSCTGHKAAFKSHGTLSIPPSDSFTFLEIADVGLDGYLQIKADPSATHASLSYDLISSAPNTISFTSSANSIKMLAPHSHECVTAQLTLTLPPLLDELTISTTTLPITLDDSISLNHLHASTSHAGVLSHAKVNLTTIVSLKAGTIGGVYDLGTSLKLETVAGAITASIHPLNLTNPSATLEAKTVSGSIDLKLELDDNVVPKRNYSVAASTVSGGVRGTYLFGSFAGFGATSGMIDVKLRPVVIDGSPDREDVLVTATKNGITGVKFTGGLNGKRVRGAHKADTGGVEVAYPGDWEGSVQARAKLGRVEVAGVEIDKREWGSIEGHKGDKERGDIVVGSMVGEVMVRVG</sequence>
<dbReference type="OrthoDB" id="3539644at2759"/>
<organism evidence="1 2">
    <name type="scientific">Pyronema omphalodes (strain CBS 100304)</name>
    <name type="common">Pyronema confluens</name>
    <dbReference type="NCBI Taxonomy" id="1076935"/>
    <lineage>
        <taxon>Eukaryota</taxon>
        <taxon>Fungi</taxon>
        <taxon>Dikarya</taxon>
        <taxon>Ascomycota</taxon>
        <taxon>Pezizomycotina</taxon>
        <taxon>Pezizomycetes</taxon>
        <taxon>Pezizales</taxon>
        <taxon>Pyronemataceae</taxon>
        <taxon>Pyronema</taxon>
    </lineage>
</organism>
<dbReference type="AlphaFoldDB" id="U4LR35"/>
<protein>
    <recommendedName>
        <fullName evidence="3">Adhesin domain-containing protein</fullName>
    </recommendedName>
</protein>
<evidence type="ECO:0000313" key="2">
    <source>
        <dbReference type="Proteomes" id="UP000018144"/>
    </source>
</evidence>
<dbReference type="EMBL" id="HF936526">
    <property type="protein sequence ID" value="CCX34400.1"/>
    <property type="molecule type" value="Genomic_DNA"/>
</dbReference>
<accession>U4LR35</accession>
<gene>
    <name evidence="1" type="ORF">PCON_03612</name>
</gene>
<evidence type="ECO:0000313" key="1">
    <source>
        <dbReference type="EMBL" id="CCX34400.1"/>
    </source>
</evidence>
<evidence type="ECO:0008006" key="3">
    <source>
        <dbReference type="Google" id="ProtNLM"/>
    </source>
</evidence>
<name>U4LR35_PYROM</name>